<dbReference type="EMBL" id="JBHTJZ010000005">
    <property type="protein sequence ID" value="MFD0959085.1"/>
    <property type="molecule type" value="Genomic_DNA"/>
</dbReference>
<dbReference type="Proteomes" id="UP001596989">
    <property type="component" value="Unassembled WGS sequence"/>
</dbReference>
<proteinExistence type="predicted"/>
<evidence type="ECO:0000313" key="1">
    <source>
        <dbReference type="EMBL" id="MFD0959085.1"/>
    </source>
</evidence>
<organism evidence="1 2">
    <name type="scientific">Paenibacillus chungangensis</name>
    <dbReference type="NCBI Taxonomy" id="696535"/>
    <lineage>
        <taxon>Bacteria</taxon>
        <taxon>Bacillati</taxon>
        <taxon>Bacillota</taxon>
        <taxon>Bacilli</taxon>
        <taxon>Bacillales</taxon>
        <taxon>Paenibacillaceae</taxon>
        <taxon>Paenibacillus</taxon>
    </lineage>
</organism>
<protein>
    <recommendedName>
        <fullName evidence="3">ABC transporter domain-containing protein</fullName>
    </recommendedName>
</protein>
<gene>
    <name evidence="1" type="ORF">ACFQ2I_06735</name>
</gene>
<evidence type="ECO:0008006" key="3">
    <source>
        <dbReference type="Google" id="ProtNLM"/>
    </source>
</evidence>
<dbReference type="InterPro" id="IPR027417">
    <property type="entry name" value="P-loop_NTPase"/>
</dbReference>
<dbReference type="RefSeq" id="WP_377562935.1">
    <property type="nucleotide sequence ID" value="NZ_JBHTJZ010000005.1"/>
</dbReference>
<dbReference type="Gene3D" id="3.40.50.300">
    <property type="entry name" value="P-loop containing nucleotide triphosphate hydrolases"/>
    <property type="match status" value="1"/>
</dbReference>
<evidence type="ECO:0000313" key="2">
    <source>
        <dbReference type="Proteomes" id="UP001596989"/>
    </source>
</evidence>
<dbReference type="SUPFAM" id="SSF52540">
    <property type="entry name" value="P-loop containing nucleoside triphosphate hydrolases"/>
    <property type="match status" value="1"/>
</dbReference>
<name>A0ABW3HNJ1_9BACL</name>
<keyword evidence="2" id="KW-1185">Reference proteome</keyword>
<comment type="caution">
    <text evidence="1">The sequence shown here is derived from an EMBL/GenBank/DDBJ whole genome shotgun (WGS) entry which is preliminary data.</text>
</comment>
<accession>A0ABW3HNJ1</accession>
<reference evidence="2" key="1">
    <citation type="journal article" date="2019" name="Int. J. Syst. Evol. Microbiol.">
        <title>The Global Catalogue of Microorganisms (GCM) 10K type strain sequencing project: providing services to taxonomists for standard genome sequencing and annotation.</title>
        <authorList>
            <consortium name="The Broad Institute Genomics Platform"/>
            <consortium name="The Broad Institute Genome Sequencing Center for Infectious Disease"/>
            <person name="Wu L."/>
            <person name="Ma J."/>
        </authorList>
    </citation>
    <scope>NUCLEOTIDE SEQUENCE [LARGE SCALE GENOMIC DNA]</scope>
    <source>
        <strain evidence="2">CCUG 59129</strain>
    </source>
</reference>
<sequence length="55" mass="6177">MKQFGLADMQKKRVDELSGGQKQRLFIVLALSRACSFRIGVCSFNCNLSHLNSTE</sequence>